<feature type="domain" description="SAM-dependent methyltransferase Erg6/SMT-type" evidence="7">
    <location>
        <begin position="78"/>
        <end position="371"/>
    </location>
</feature>
<keyword evidence="1 5" id="KW-0489">Methyltransferase</keyword>
<evidence type="ECO:0000256" key="2">
    <source>
        <dbReference type="ARBA" id="ARBA00022679"/>
    </source>
</evidence>
<keyword evidence="6" id="KW-0752">Steroid biosynthesis</keyword>
<dbReference type="PANTHER" id="PTHR44068">
    <property type="entry name" value="ZGC:194242"/>
    <property type="match status" value="1"/>
</dbReference>
<dbReference type="GO" id="GO:0032259">
    <property type="term" value="P:methylation"/>
    <property type="evidence" value="ECO:0007669"/>
    <property type="project" value="UniProtKB-KW"/>
</dbReference>
<dbReference type="Pfam" id="PF08241">
    <property type="entry name" value="Methyltransf_11"/>
    <property type="match status" value="1"/>
</dbReference>
<proteinExistence type="inferred from homology"/>
<dbReference type="GO" id="GO:0003838">
    <property type="term" value="F:sterol 24-C-methyltransferase activity"/>
    <property type="evidence" value="ECO:0007669"/>
    <property type="project" value="TreeGrafter"/>
</dbReference>
<keyword evidence="3 5" id="KW-0949">S-adenosyl-L-methionine</keyword>
<evidence type="ECO:0000313" key="9">
    <source>
        <dbReference type="Proteomes" id="UP000187283"/>
    </source>
</evidence>
<comment type="caution">
    <text evidence="8">The sequence shown here is derived from an EMBL/GenBank/DDBJ whole genome shotgun (WGS) entry which is preliminary data.</text>
</comment>
<evidence type="ECO:0000256" key="1">
    <source>
        <dbReference type="ARBA" id="ARBA00022603"/>
    </source>
</evidence>
<dbReference type="CDD" id="cd02440">
    <property type="entry name" value="AdoMet_MTases"/>
    <property type="match status" value="1"/>
</dbReference>
<dbReference type="OrthoDB" id="540004at2759"/>
<dbReference type="Pfam" id="PF08498">
    <property type="entry name" value="Sterol_MT_C"/>
    <property type="match status" value="1"/>
</dbReference>
<name>A0A1R1XTR9_9FUNG</name>
<dbReference type="SUPFAM" id="SSF53335">
    <property type="entry name" value="S-adenosyl-L-methionine-dependent methyltransferases"/>
    <property type="match status" value="1"/>
</dbReference>
<keyword evidence="6" id="KW-0756">Sterol biosynthesis</keyword>
<sequence length="373" mass="42137">MTIAEEIQNLIDPTPEVSAKLHGESSNIPDTPSRIVKSLISKDKAIQEESFNTYESFKNGGNLENNRTRLYTTMTNTFYNLATDFYEYGWGNSFHFSRRCKGELFETSIARHENNLFRSAGIKEGDKVLDVGCGVGGPARECVRFTGAHVIGINNNDYQLEKARKYAKISGQESNSEFVKGDFLNMPFPDNTFDAVYAIEATCHAPELYSVYKEMFRVLKPGGKFAIYEWCITKDFSSDNKLHSSIIKRIEYGNGIPKLYSTDRCLADVEKCGFKLEFSKDISEISVQGNLPWYTDLFQDYFNFSSFRSMAKTKLGIAALTYMLGFLTFIKILPKSAYEVNNLLYDAAKACVDGSANNIFTPMFQVVAHKPKN</sequence>
<reference evidence="8 9" key="1">
    <citation type="submission" date="2017-01" db="EMBL/GenBank/DDBJ databases">
        <authorList>
            <person name="Mah S.A."/>
            <person name="Swanson W.J."/>
            <person name="Moy G.W."/>
            <person name="Vacquier V.D."/>
        </authorList>
    </citation>
    <scope>NUCLEOTIDE SEQUENCE [LARGE SCALE GENOMIC DNA]</scope>
    <source>
        <strain evidence="8 9">GSMNP</strain>
    </source>
</reference>
<dbReference type="InterPro" id="IPR013216">
    <property type="entry name" value="Methyltransf_11"/>
</dbReference>
<dbReference type="GO" id="GO:0016126">
    <property type="term" value="P:sterol biosynthetic process"/>
    <property type="evidence" value="ECO:0007669"/>
    <property type="project" value="UniProtKB-KW"/>
</dbReference>
<keyword evidence="6" id="KW-0753">Steroid metabolism</keyword>
<protein>
    <recommendedName>
        <fullName evidence="6">Sterol 24-C-methyltransferase</fullName>
        <ecNumber evidence="6">2.1.1.-</ecNumber>
    </recommendedName>
    <alternativeName>
        <fullName evidence="6">Delta(24)-sterol C-methyltransferase</fullName>
    </alternativeName>
</protein>
<dbReference type="PROSITE" id="PS51685">
    <property type="entry name" value="SAM_MT_ERG6_SMT"/>
    <property type="match status" value="1"/>
</dbReference>
<evidence type="ECO:0000259" key="7">
    <source>
        <dbReference type="PROSITE" id="PS51685"/>
    </source>
</evidence>
<keyword evidence="6" id="KW-0443">Lipid metabolism</keyword>
<comment type="similarity">
    <text evidence="4 5 6">Belongs to the class I-like SAM-binding methyltransferase superfamily. Erg6/SMT family.</text>
</comment>
<dbReference type="PANTHER" id="PTHR44068:SF1">
    <property type="entry name" value="HYPOTHETICAL LOC100005854"/>
    <property type="match status" value="1"/>
</dbReference>
<accession>A0A1R1XTR9</accession>
<dbReference type="Proteomes" id="UP000187283">
    <property type="component" value="Unassembled WGS sequence"/>
</dbReference>
<dbReference type="STRING" id="133412.A0A1R1XTR9"/>
<dbReference type="EC" id="2.1.1.-" evidence="6"/>
<keyword evidence="9" id="KW-1185">Reference proteome</keyword>
<dbReference type="InterPro" id="IPR013705">
    <property type="entry name" value="Sterol_MeTrfase_C"/>
</dbReference>
<keyword evidence="6" id="KW-0444">Lipid biosynthesis</keyword>
<comment type="function">
    <text evidence="6">Catalyzes the transfer of methyl groups from S-adenosyl-methionine to the C-24 of sterols.</text>
</comment>
<keyword evidence="2 5" id="KW-0808">Transferase</keyword>
<dbReference type="AlphaFoldDB" id="A0A1R1XTR9"/>
<evidence type="ECO:0000256" key="4">
    <source>
        <dbReference type="ARBA" id="ARBA00038188"/>
    </source>
</evidence>
<evidence type="ECO:0000313" key="8">
    <source>
        <dbReference type="EMBL" id="OMJ18016.1"/>
    </source>
</evidence>
<evidence type="ECO:0000256" key="5">
    <source>
        <dbReference type="PROSITE-ProRule" id="PRU01022"/>
    </source>
</evidence>
<dbReference type="InterPro" id="IPR030384">
    <property type="entry name" value="MeTrfase_SMT"/>
</dbReference>
<dbReference type="InterPro" id="IPR050447">
    <property type="entry name" value="Erg6_SMT_methyltransf"/>
</dbReference>
<evidence type="ECO:0000256" key="6">
    <source>
        <dbReference type="RuleBase" id="RU362025"/>
    </source>
</evidence>
<gene>
    <name evidence="8" type="ORF">AYI70_g5614</name>
</gene>
<dbReference type="Gene3D" id="3.40.50.150">
    <property type="entry name" value="Vaccinia Virus protein VP39"/>
    <property type="match status" value="1"/>
</dbReference>
<keyword evidence="6" id="KW-1207">Sterol metabolism</keyword>
<dbReference type="GO" id="GO:0005783">
    <property type="term" value="C:endoplasmic reticulum"/>
    <property type="evidence" value="ECO:0007669"/>
    <property type="project" value="TreeGrafter"/>
</dbReference>
<evidence type="ECO:0000256" key="3">
    <source>
        <dbReference type="ARBA" id="ARBA00022691"/>
    </source>
</evidence>
<dbReference type="EMBL" id="LSSN01001866">
    <property type="protein sequence ID" value="OMJ18016.1"/>
    <property type="molecule type" value="Genomic_DNA"/>
</dbReference>
<dbReference type="InterPro" id="IPR029063">
    <property type="entry name" value="SAM-dependent_MTases_sf"/>
</dbReference>
<comment type="pathway">
    <text evidence="6">Steroid metabolism.</text>
</comment>
<organism evidence="8 9">
    <name type="scientific">Smittium culicis</name>
    <dbReference type="NCBI Taxonomy" id="133412"/>
    <lineage>
        <taxon>Eukaryota</taxon>
        <taxon>Fungi</taxon>
        <taxon>Fungi incertae sedis</taxon>
        <taxon>Zoopagomycota</taxon>
        <taxon>Kickxellomycotina</taxon>
        <taxon>Harpellomycetes</taxon>
        <taxon>Harpellales</taxon>
        <taxon>Legeriomycetaceae</taxon>
        <taxon>Smittium</taxon>
    </lineage>
</organism>